<keyword evidence="2" id="KW-1185">Reference proteome</keyword>
<protein>
    <submittedName>
        <fullName evidence="1">Uncharacterized protein</fullName>
    </submittedName>
</protein>
<sequence length="15" mass="1627">AYTVFPPSYDGDHSA</sequence>
<evidence type="ECO:0000313" key="2">
    <source>
        <dbReference type="Proteomes" id="UP000265618"/>
    </source>
</evidence>
<reference evidence="1 2" key="1">
    <citation type="journal article" date="2018" name="PLoS ONE">
        <title>The draft genome of Kipferlia bialata reveals reductive genome evolution in fornicate parasites.</title>
        <authorList>
            <person name="Tanifuji G."/>
            <person name="Takabayashi S."/>
            <person name="Kume K."/>
            <person name="Takagi M."/>
            <person name="Nakayama T."/>
            <person name="Kamikawa R."/>
            <person name="Inagaki Y."/>
            <person name="Hashimoto T."/>
        </authorList>
    </citation>
    <scope>NUCLEOTIDE SEQUENCE [LARGE SCALE GENOMIC DNA]</scope>
    <source>
        <strain evidence="1">NY0173</strain>
    </source>
</reference>
<comment type="caution">
    <text evidence="1">The sequence shown here is derived from an EMBL/GenBank/DDBJ whole genome shotgun (WGS) entry which is preliminary data.</text>
</comment>
<gene>
    <name evidence="1" type="ORF">KIPB_011802</name>
</gene>
<organism evidence="1 2">
    <name type="scientific">Kipferlia bialata</name>
    <dbReference type="NCBI Taxonomy" id="797122"/>
    <lineage>
        <taxon>Eukaryota</taxon>
        <taxon>Metamonada</taxon>
        <taxon>Carpediemonas-like organisms</taxon>
        <taxon>Kipferlia</taxon>
    </lineage>
</organism>
<evidence type="ECO:0000313" key="1">
    <source>
        <dbReference type="EMBL" id="GCA63764.1"/>
    </source>
</evidence>
<feature type="non-terminal residue" evidence="1">
    <location>
        <position position="1"/>
    </location>
</feature>
<dbReference type="EMBL" id="BDIP01004960">
    <property type="protein sequence ID" value="GCA63764.1"/>
    <property type="molecule type" value="Genomic_DNA"/>
</dbReference>
<name>A0A391NQH6_9EUKA</name>
<proteinExistence type="predicted"/>
<dbReference type="Proteomes" id="UP000265618">
    <property type="component" value="Unassembled WGS sequence"/>
</dbReference>
<accession>A0A391NQH6</accession>